<protein>
    <submittedName>
        <fullName evidence="1">Uncharacterized protein</fullName>
    </submittedName>
</protein>
<accession>A0A840WUF0</accession>
<dbReference type="Proteomes" id="UP000553766">
    <property type="component" value="Unassembled WGS sequence"/>
</dbReference>
<dbReference type="AlphaFoldDB" id="A0A840WUF0"/>
<dbReference type="InterPro" id="IPR029044">
    <property type="entry name" value="Nucleotide-diphossugar_trans"/>
</dbReference>
<comment type="caution">
    <text evidence="1">The sequence shown here is derived from an EMBL/GenBank/DDBJ whole genome shotgun (WGS) entry which is preliminary data.</text>
</comment>
<sequence>MTLPTIASLWIGTRITWYEAVCIQSYLDHGHRFVLFCKPGTQNIPDGVEVRSIDDEGLANHWPLQTRKQRACYSDHFRLLMIRDYGFVWSDLDAFCVRPLDLPGDRIYGAQNRRWSIATGILKLPPDSEALARCIAFNEEDNPIPPWFDAEERAPLEALKAVGTPHRIDQLDWAVSGPLILTHFLQETGEIKHALPLRFLYPFDTRRLRKFGFETDDYRPKLNKQTYSIHLFGENRRLLMEKFDGLPPKDSFFDQICRQHNIRPGTMPILPDETPLAIDAGAAKA</sequence>
<dbReference type="EMBL" id="JACIJS010000002">
    <property type="protein sequence ID" value="MBB5514840.1"/>
    <property type="molecule type" value="Genomic_DNA"/>
</dbReference>
<evidence type="ECO:0000313" key="2">
    <source>
        <dbReference type="Proteomes" id="UP000553766"/>
    </source>
</evidence>
<organism evidence="1 2">
    <name type="scientific">Rubricella aquisinus</name>
    <dbReference type="NCBI Taxonomy" id="2028108"/>
    <lineage>
        <taxon>Bacteria</taxon>
        <taxon>Pseudomonadati</taxon>
        <taxon>Pseudomonadota</taxon>
        <taxon>Alphaproteobacteria</taxon>
        <taxon>Rhodobacterales</taxon>
        <taxon>Paracoccaceae</taxon>
        <taxon>Rubricella</taxon>
    </lineage>
</organism>
<proteinExistence type="predicted"/>
<dbReference type="RefSeq" id="WP_184008851.1">
    <property type="nucleotide sequence ID" value="NZ_JACIJS010000002.1"/>
</dbReference>
<name>A0A840WUF0_9RHOB</name>
<evidence type="ECO:0000313" key="1">
    <source>
        <dbReference type="EMBL" id="MBB5514840.1"/>
    </source>
</evidence>
<reference evidence="1 2" key="1">
    <citation type="submission" date="2020-08" db="EMBL/GenBank/DDBJ databases">
        <title>Genomic Encyclopedia of Type Strains, Phase IV (KMG-IV): sequencing the most valuable type-strain genomes for metagenomic binning, comparative biology and taxonomic classification.</title>
        <authorList>
            <person name="Goeker M."/>
        </authorList>
    </citation>
    <scope>NUCLEOTIDE SEQUENCE [LARGE SCALE GENOMIC DNA]</scope>
    <source>
        <strain evidence="1 2">DSM 103377</strain>
    </source>
</reference>
<dbReference type="SUPFAM" id="SSF53448">
    <property type="entry name" value="Nucleotide-diphospho-sugar transferases"/>
    <property type="match status" value="1"/>
</dbReference>
<keyword evidence="2" id="KW-1185">Reference proteome</keyword>
<gene>
    <name evidence="1" type="ORF">FHS89_000846</name>
</gene>